<evidence type="ECO:0000256" key="6">
    <source>
        <dbReference type="ARBA" id="ARBA00022918"/>
    </source>
</evidence>
<evidence type="ECO:0000259" key="7">
    <source>
        <dbReference type="Pfam" id="PF17917"/>
    </source>
</evidence>
<keyword evidence="5" id="KW-0378">Hydrolase</keyword>
<proteinExistence type="predicted"/>
<dbReference type="GO" id="GO:0004519">
    <property type="term" value="F:endonuclease activity"/>
    <property type="evidence" value="ECO:0007669"/>
    <property type="project" value="UniProtKB-KW"/>
</dbReference>
<evidence type="ECO:0000313" key="9">
    <source>
        <dbReference type="Proteomes" id="UP000499080"/>
    </source>
</evidence>
<protein>
    <recommendedName>
        <fullName evidence="7">Reverse transcriptase RNase H-like domain-containing protein</fullName>
    </recommendedName>
</protein>
<evidence type="ECO:0000256" key="1">
    <source>
        <dbReference type="ARBA" id="ARBA00022679"/>
    </source>
</evidence>
<evidence type="ECO:0000256" key="4">
    <source>
        <dbReference type="ARBA" id="ARBA00022759"/>
    </source>
</evidence>
<keyword evidence="4" id="KW-0255">Endonuclease</keyword>
<keyword evidence="3" id="KW-0540">Nuclease</keyword>
<keyword evidence="1" id="KW-0808">Transferase</keyword>
<reference evidence="8 9" key="1">
    <citation type="journal article" date="2019" name="Sci. Rep.">
        <title>Orb-weaving spider Araneus ventricosus genome elucidates the spidroin gene catalogue.</title>
        <authorList>
            <person name="Kono N."/>
            <person name="Nakamura H."/>
            <person name="Ohtoshi R."/>
            <person name="Moran D.A.P."/>
            <person name="Shinohara A."/>
            <person name="Yoshida Y."/>
            <person name="Fujiwara M."/>
            <person name="Mori M."/>
            <person name="Tomita M."/>
            <person name="Arakawa K."/>
        </authorList>
    </citation>
    <scope>NUCLEOTIDE SEQUENCE [LARGE SCALE GENOMIC DNA]</scope>
</reference>
<dbReference type="Pfam" id="PF17917">
    <property type="entry name" value="RT_RNaseH"/>
    <property type="match status" value="1"/>
</dbReference>
<sequence>CACRSVTYCSLDVPATADNHSHLYAAPAFLVDPIRKLTQTTCIAGGQDGKERRPLAYASRSLTAAERTTLRPRRGVLLSSGLSVEAEPYLFGRPFTVVTDHHSLLLVSQSQGSLRKTCTLGFEVAGYDINIVYKAAVNIPMLIHCQESLFFRSVIRELVNSFPCCYHRL</sequence>
<dbReference type="GO" id="GO:0003964">
    <property type="term" value="F:RNA-directed DNA polymerase activity"/>
    <property type="evidence" value="ECO:0007669"/>
    <property type="project" value="UniProtKB-KW"/>
</dbReference>
<dbReference type="EMBL" id="BGPR01008296">
    <property type="protein sequence ID" value="GBN32806.1"/>
    <property type="molecule type" value="Genomic_DNA"/>
</dbReference>
<dbReference type="GO" id="GO:0016787">
    <property type="term" value="F:hydrolase activity"/>
    <property type="evidence" value="ECO:0007669"/>
    <property type="project" value="UniProtKB-KW"/>
</dbReference>
<dbReference type="OrthoDB" id="420169at2759"/>
<dbReference type="InterPro" id="IPR041373">
    <property type="entry name" value="RT_RNaseH"/>
</dbReference>
<dbReference type="Proteomes" id="UP000499080">
    <property type="component" value="Unassembled WGS sequence"/>
</dbReference>
<keyword evidence="9" id="KW-1185">Reference proteome</keyword>
<evidence type="ECO:0000256" key="3">
    <source>
        <dbReference type="ARBA" id="ARBA00022722"/>
    </source>
</evidence>
<dbReference type="SUPFAM" id="SSF56672">
    <property type="entry name" value="DNA/RNA polymerases"/>
    <property type="match status" value="1"/>
</dbReference>
<dbReference type="AlphaFoldDB" id="A0A4Y2N4S0"/>
<keyword evidence="6" id="KW-0695">RNA-directed DNA polymerase</keyword>
<evidence type="ECO:0000313" key="8">
    <source>
        <dbReference type="EMBL" id="GBN32806.1"/>
    </source>
</evidence>
<accession>A0A4Y2N4S0</accession>
<evidence type="ECO:0000256" key="5">
    <source>
        <dbReference type="ARBA" id="ARBA00022801"/>
    </source>
</evidence>
<organism evidence="8 9">
    <name type="scientific">Araneus ventricosus</name>
    <name type="common">Orbweaver spider</name>
    <name type="synonym">Epeira ventricosa</name>
    <dbReference type="NCBI Taxonomy" id="182803"/>
    <lineage>
        <taxon>Eukaryota</taxon>
        <taxon>Metazoa</taxon>
        <taxon>Ecdysozoa</taxon>
        <taxon>Arthropoda</taxon>
        <taxon>Chelicerata</taxon>
        <taxon>Arachnida</taxon>
        <taxon>Araneae</taxon>
        <taxon>Araneomorphae</taxon>
        <taxon>Entelegynae</taxon>
        <taxon>Araneoidea</taxon>
        <taxon>Araneidae</taxon>
        <taxon>Araneus</taxon>
    </lineage>
</organism>
<comment type="caution">
    <text evidence="8">The sequence shown here is derived from an EMBL/GenBank/DDBJ whole genome shotgun (WGS) entry which is preliminary data.</text>
</comment>
<gene>
    <name evidence="8" type="ORF">AVEN_175136_1</name>
</gene>
<feature type="domain" description="Reverse transcriptase RNase H-like" evidence="7">
    <location>
        <begin position="48"/>
        <end position="112"/>
    </location>
</feature>
<evidence type="ECO:0000256" key="2">
    <source>
        <dbReference type="ARBA" id="ARBA00022695"/>
    </source>
</evidence>
<keyword evidence="2" id="KW-0548">Nucleotidyltransferase</keyword>
<name>A0A4Y2N4S0_ARAVE</name>
<feature type="non-terminal residue" evidence="8">
    <location>
        <position position="1"/>
    </location>
</feature>
<dbReference type="InterPro" id="IPR043502">
    <property type="entry name" value="DNA/RNA_pol_sf"/>
</dbReference>